<feature type="domain" description="C2H2-type" evidence="12">
    <location>
        <begin position="404"/>
        <end position="432"/>
    </location>
</feature>
<comment type="function">
    <text evidence="8">Putative transcription factor required for axon growth and guidance in the central and peripheral nervous systems. Repels CNS axons away from the midline by promoting the expression of the midline repellent sli and its receptor robo.</text>
</comment>
<dbReference type="InterPro" id="IPR000210">
    <property type="entry name" value="BTB/POZ_dom"/>
</dbReference>
<feature type="domain" description="C2H2-type" evidence="12">
    <location>
        <begin position="348"/>
        <end position="375"/>
    </location>
</feature>
<evidence type="ECO:0000259" key="11">
    <source>
        <dbReference type="PROSITE" id="PS50097"/>
    </source>
</evidence>
<evidence type="ECO:0000256" key="3">
    <source>
        <dbReference type="ARBA" id="ARBA00022771"/>
    </source>
</evidence>
<dbReference type="Gene3D" id="3.30.710.10">
    <property type="entry name" value="Potassium Channel Kv1.1, Chain A"/>
    <property type="match status" value="1"/>
</dbReference>
<name>A0AAV2QII3_MEGNR</name>
<dbReference type="GO" id="GO:0005634">
    <property type="term" value="C:nucleus"/>
    <property type="evidence" value="ECO:0007669"/>
    <property type="project" value="TreeGrafter"/>
</dbReference>
<evidence type="ECO:0000256" key="7">
    <source>
        <dbReference type="ARBA" id="ARBA00023242"/>
    </source>
</evidence>
<dbReference type="SMART" id="SM00225">
    <property type="entry name" value="BTB"/>
    <property type="match status" value="1"/>
</dbReference>
<keyword evidence="15" id="KW-1185">Reference proteome</keyword>
<dbReference type="GO" id="GO:0007464">
    <property type="term" value="P:R3/R4 cell fate commitment"/>
    <property type="evidence" value="ECO:0007669"/>
    <property type="project" value="UniProtKB-ARBA"/>
</dbReference>
<evidence type="ECO:0000256" key="9">
    <source>
        <dbReference type="PROSITE-ProRule" id="PRU00042"/>
    </source>
</evidence>
<sequence length="440" mass="50177">MTSTMENGLLSLKWENHNKTFSNIVASLRYRDDYCDATISCDGKFYNVHKLVLSACSDYLKQMFERTNLLKSLLMHPVIILQDIRHEHLEALLDYIYVGEVNVLQADLAGLIRTAECLKIKGLAVPDDDVLRTFSGIEGTKRSIEEEISFEKRIKNETSNESDVSVATQSGHINEEDISANHNTVSDCNEISHRRLSQENVMLLNTVKEENLDPLIDHSQKNKQPEDQSQSKEEHYKTEQNKLEANLTEHQLSQIPMQIEPMRNSTSQVTTVSTHEIPNVSSLQEKFSVPTSIQHSEQYTRSWAPSGEQSSDQYSTAVVEFYSSDGQLLLAPVDGSKLWAQRGTSQCVICPFCSKSYNRKSAFLCHYKIHTGERPHVCPHCGHRFIQKSTLDAHIKTHTGEKPFSCPYCSFRFTRRSSVKDHILRRHKNESIDIVVSMQQ</sequence>
<dbReference type="GO" id="GO:0045476">
    <property type="term" value="P:nurse cell apoptotic process"/>
    <property type="evidence" value="ECO:0007669"/>
    <property type="project" value="UniProtKB-ARBA"/>
</dbReference>
<dbReference type="SUPFAM" id="SSF57667">
    <property type="entry name" value="beta-beta-alpha zinc fingers"/>
    <property type="match status" value="2"/>
</dbReference>
<organism evidence="13 15">
    <name type="scientific">Meganyctiphanes norvegica</name>
    <name type="common">Northern krill</name>
    <name type="synonym">Thysanopoda norvegica</name>
    <dbReference type="NCBI Taxonomy" id="48144"/>
    <lineage>
        <taxon>Eukaryota</taxon>
        <taxon>Metazoa</taxon>
        <taxon>Ecdysozoa</taxon>
        <taxon>Arthropoda</taxon>
        <taxon>Crustacea</taxon>
        <taxon>Multicrustacea</taxon>
        <taxon>Malacostraca</taxon>
        <taxon>Eumalacostraca</taxon>
        <taxon>Eucarida</taxon>
        <taxon>Euphausiacea</taxon>
        <taxon>Euphausiidae</taxon>
        <taxon>Meganyctiphanes</taxon>
    </lineage>
</organism>
<accession>A0AAV2QII3</accession>
<keyword evidence="2" id="KW-0479">Metal-binding</keyword>
<dbReference type="GO" id="GO:0048813">
    <property type="term" value="P:dendrite morphogenesis"/>
    <property type="evidence" value="ECO:0007669"/>
    <property type="project" value="UniProtKB-ARBA"/>
</dbReference>
<dbReference type="PROSITE" id="PS50157">
    <property type="entry name" value="ZINC_FINGER_C2H2_2"/>
    <property type="match status" value="3"/>
</dbReference>
<dbReference type="FunFam" id="3.30.160.60:FF:000065">
    <property type="entry name" value="B-cell CLL/lymphoma 6, member B"/>
    <property type="match status" value="1"/>
</dbReference>
<dbReference type="PANTHER" id="PTHR23110">
    <property type="entry name" value="BTB DOMAIN TRANSCRIPTION FACTOR"/>
    <property type="match status" value="1"/>
</dbReference>
<gene>
    <name evidence="13" type="ORF">MNOR_LOCUS12451</name>
    <name evidence="14" type="ORF">MNOR_LOCUS12452</name>
</gene>
<dbReference type="GO" id="GO:0008270">
    <property type="term" value="F:zinc ion binding"/>
    <property type="evidence" value="ECO:0007669"/>
    <property type="project" value="UniProtKB-KW"/>
</dbReference>
<dbReference type="InterPro" id="IPR036236">
    <property type="entry name" value="Znf_C2H2_sf"/>
</dbReference>
<evidence type="ECO:0000256" key="2">
    <source>
        <dbReference type="ARBA" id="ARBA00022723"/>
    </source>
</evidence>
<evidence type="ECO:0000256" key="10">
    <source>
        <dbReference type="SAM" id="MobiDB-lite"/>
    </source>
</evidence>
<proteinExistence type="predicted"/>
<dbReference type="SUPFAM" id="SSF54695">
    <property type="entry name" value="POZ domain"/>
    <property type="match status" value="1"/>
</dbReference>
<dbReference type="SMART" id="SM00355">
    <property type="entry name" value="ZnF_C2H2"/>
    <property type="match status" value="3"/>
</dbReference>
<dbReference type="Pfam" id="PF00096">
    <property type="entry name" value="zf-C2H2"/>
    <property type="match status" value="2"/>
</dbReference>
<feature type="domain" description="C2H2-type" evidence="12">
    <location>
        <begin position="376"/>
        <end position="403"/>
    </location>
</feature>
<dbReference type="GO" id="GO:0008406">
    <property type="term" value="P:gonad development"/>
    <property type="evidence" value="ECO:0007669"/>
    <property type="project" value="UniProtKB-ARBA"/>
</dbReference>
<protein>
    <submittedName>
        <fullName evidence="13">Uncharacterized protein</fullName>
    </submittedName>
</protein>
<dbReference type="PROSITE" id="PS50097">
    <property type="entry name" value="BTB"/>
    <property type="match status" value="1"/>
</dbReference>
<keyword evidence="1" id="KW-0217">Developmental protein</keyword>
<dbReference type="InterPro" id="IPR051095">
    <property type="entry name" value="Dros_DevTransReg"/>
</dbReference>
<dbReference type="EMBL" id="CAXKWB010006831">
    <property type="protein sequence ID" value="CAL4084563.1"/>
    <property type="molecule type" value="Genomic_DNA"/>
</dbReference>
<dbReference type="Gene3D" id="3.30.160.60">
    <property type="entry name" value="Classic Zinc Finger"/>
    <property type="match status" value="3"/>
</dbReference>
<evidence type="ECO:0000259" key="12">
    <source>
        <dbReference type="PROSITE" id="PS50157"/>
    </source>
</evidence>
<keyword evidence="4" id="KW-0221">Differentiation</keyword>
<dbReference type="EMBL" id="CAXKWB010006831">
    <property type="protein sequence ID" value="CAL4084565.1"/>
    <property type="molecule type" value="Genomic_DNA"/>
</dbReference>
<comment type="caution">
    <text evidence="13">The sequence shown here is derived from an EMBL/GenBank/DDBJ whole genome shotgun (WGS) entry which is preliminary data.</text>
</comment>
<dbReference type="InterPro" id="IPR011333">
    <property type="entry name" value="SKP1/BTB/POZ_sf"/>
</dbReference>
<dbReference type="InterPro" id="IPR013087">
    <property type="entry name" value="Znf_C2H2_type"/>
</dbReference>
<dbReference type="PANTHER" id="PTHR23110:SF111">
    <property type="entry name" value="LONGITUDINALS LACKING PROTEIN, ISOFORMS F_I_K_T"/>
    <property type="match status" value="1"/>
</dbReference>
<evidence type="ECO:0000256" key="5">
    <source>
        <dbReference type="ARBA" id="ARBA00022833"/>
    </source>
</evidence>
<dbReference type="GO" id="GO:0035167">
    <property type="term" value="P:larval lymph gland hemopoiesis"/>
    <property type="evidence" value="ECO:0007669"/>
    <property type="project" value="UniProtKB-ARBA"/>
</dbReference>
<evidence type="ECO:0000256" key="6">
    <source>
        <dbReference type="ARBA" id="ARBA00022902"/>
    </source>
</evidence>
<keyword evidence="5" id="KW-0862">Zinc</keyword>
<keyword evidence="6" id="KW-0524">Neurogenesis</keyword>
<dbReference type="Pfam" id="PF00651">
    <property type="entry name" value="BTB"/>
    <property type="match status" value="1"/>
</dbReference>
<feature type="region of interest" description="Disordered" evidence="10">
    <location>
        <begin position="213"/>
        <end position="239"/>
    </location>
</feature>
<dbReference type="GO" id="GO:0045467">
    <property type="term" value="P:R7 cell development"/>
    <property type="evidence" value="ECO:0007669"/>
    <property type="project" value="UniProtKB-ARBA"/>
</dbReference>
<dbReference type="AlphaFoldDB" id="A0AAV2QII3"/>
<keyword evidence="3 9" id="KW-0863">Zinc-finger</keyword>
<dbReference type="Proteomes" id="UP001497623">
    <property type="component" value="Unassembled WGS sequence"/>
</dbReference>
<dbReference type="FunFam" id="3.30.160.60:FF:002169">
    <property type="entry name" value="Zgc:174573"/>
    <property type="match status" value="1"/>
</dbReference>
<evidence type="ECO:0000313" key="13">
    <source>
        <dbReference type="EMBL" id="CAL4084563.1"/>
    </source>
</evidence>
<dbReference type="GO" id="GO:0016199">
    <property type="term" value="P:axon midline choice point recognition"/>
    <property type="evidence" value="ECO:0007669"/>
    <property type="project" value="UniProtKB-ARBA"/>
</dbReference>
<dbReference type="GO" id="GO:0006357">
    <property type="term" value="P:regulation of transcription by RNA polymerase II"/>
    <property type="evidence" value="ECO:0007669"/>
    <property type="project" value="TreeGrafter"/>
</dbReference>
<evidence type="ECO:0000313" key="14">
    <source>
        <dbReference type="EMBL" id="CAL4084565.1"/>
    </source>
</evidence>
<evidence type="ECO:0000256" key="8">
    <source>
        <dbReference type="ARBA" id="ARBA00037382"/>
    </source>
</evidence>
<dbReference type="CDD" id="cd18315">
    <property type="entry name" value="BTB_POZ_BAB-like"/>
    <property type="match status" value="1"/>
</dbReference>
<dbReference type="PROSITE" id="PS00028">
    <property type="entry name" value="ZINC_FINGER_C2H2_1"/>
    <property type="match status" value="3"/>
</dbReference>
<feature type="domain" description="BTB" evidence="11">
    <location>
        <begin position="35"/>
        <end position="105"/>
    </location>
</feature>
<dbReference type="GO" id="GO:0007526">
    <property type="term" value="P:larval somatic muscle development"/>
    <property type="evidence" value="ECO:0007669"/>
    <property type="project" value="UniProtKB-ARBA"/>
</dbReference>
<evidence type="ECO:0000256" key="1">
    <source>
        <dbReference type="ARBA" id="ARBA00022473"/>
    </source>
</evidence>
<keyword evidence="7" id="KW-0539">Nucleus</keyword>
<evidence type="ECO:0000313" key="15">
    <source>
        <dbReference type="Proteomes" id="UP001497623"/>
    </source>
</evidence>
<evidence type="ECO:0000256" key="4">
    <source>
        <dbReference type="ARBA" id="ARBA00022782"/>
    </source>
</evidence>
<reference evidence="13 15" key="1">
    <citation type="submission" date="2024-05" db="EMBL/GenBank/DDBJ databases">
        <authorList>
            <person name="Wallberg A."/>
        </authorList>
    </citation>
    <scope>NUCLEOTIDE SEQUENCE [LARGE SCALE GENOMIC DNA]</scope>
</reference>